<proteinExistence type="predicted"/>
<dbReference type="PROSITE" id="PS51257">
    <property type="entry name" value="PROKAR_LIPOPROTEIN"/>
    <property type="match status" value="1"/>
</dbReference>
<reference evidence="1" key="1">
    <citation type="journal article" date="2009" name="Rice">
        <title>De Novo Next Generation Sequencing of Plant Genomes.</title>
        <authorList>
            <person name="Rounsley S."/>
            <person name="Marri P.R."/>
            <person name="Yu Y."/>
            <person name="He R."/>
            <person name="Sisneros N."/>
            <person name="Goicoechea J.L."/>
            <person name="Lee S.J."/>
            <person name="Angelova A."/>
            <person name="Kudrna D."/>
            <person name="Luo M."/>
            <person name="Affourtit J."/>
            <person name="Desany B."/>
            <person name="Knight J."/>
            <person name="Niazi F."/>
            <person name="Egholm M."/>
            <person name="Wing R.A."/>
        </authorList>
    </citation>
    <scope>NUCLEOTIDE SEQUENCE [LARGE SCALE GENOMIC DNA]</scope>
    <source>
        <strain evidence="1">cv. IRGC 105608</strain>
    </source>
</reference>
<sequence length="264" mass="29274">MLSRLRRPGWIRPSAAGSVASVPGFHGSWVAMCGCRVGGTTACAGVKQEWGLSSAAVTSSLLADCFSLLSVSSPFGRTLFWSWAMLGGGWRLRLAVGVLRWIDSVSRVAKGPSLLLVTVEVLMLVRRHGLFSGHQCGGACVGDVKMLAKALPCLWLVRRRRCSWAPFPFLEAMSWRSFISPTNLQVKILFRLSNEQRRHYASCPPWGRRFGEVPMHQRLLMVFFTSKLSYLVFGEAFAFLGSLRFLWWASRSSVVSVDEVGATR</sequence>
<dbReference type="HOGENOM" id="CLU_1055121_0_0_1"/>
<evidence type="ECO:0000313" key="2">
    <source>
        <dbReference type="Proteomes" id="UP000026960"/>
    </source>
</evidence>
<evidence type="ECO:0000313" key="1">
    <source>
        <dbReference type="EnsemblPlants" id="OBART07G05080.1"/>
    </source>
</evidence>
<organism evidence="1">
    <name type="scientific">Oryza barthii</name>
    <dbReference type="NCBI Taxonomy" id="65489"/>
    <lineage>
        <taxon>Eukaryota</taxon>
        <taxon>Viridiplantae</taxon>
        <taxon>Streptophyta</taxon>
        <taxon>Embryophyta</taxon>
        <taxon>Tracheophyta</taxon>
        <taxon>Spermatophyta</taxon>
        <taxon>Magnoliopsida</taxon>
        <taxon>Liliopsida</taxon>
        <taxon>Poales</taxon>
        <taxon>Poaceae</taxon>
        <taxon>BOP clade</taxon>
        <taxon>Oryzoideae</taxon>
        <taxon>Oryzeae</taxon>
        <taxon>Oryzinae</taxon>
        <taxon>Oryza</taxon>
    </lineage>
</organism>
<dbReference type="EnsemblPlants" id="OBART07G05080.1">
    <property type="protein sequence ID" value="OBART07G05080.1"/>
    <property type="gene ID" value="OBART07G05080"/>
</dbReference>
<reference evidence="1" key="2">
    <citation type="submission" date="2015-03" db="UniProtKB">
        <authorList>
            <consortium name="EnsemblPlants"/>
        </authorList>
    </citation>
    <scope>IDENTIFICATION</scope>
</reference>
<keyword evidence="2" id="KW-1185">Reference proteome</keyword>
<dbReference type="Gramene" id="OBART07G05080.1">
    <property type="protein sequence ID" value="OBART07G05080.1"/>
    <property type="gene ID" value="OBART07G05080"/>
</dbReference>
<dbReference type="PaxDb" id="65489-OBART07G05080.1"/>
<dbReference type="AlphaFoldDB" id="A0A0D3GMY6"/>
<protein>
    <submittedName>
        <fullName evidence="1">Uncharacterized protein</fullName>
    </submittedName>
</protein>
<accession>A0A0D3GMY6</accession>
<dbReference type="Proteomes" id="UP000026960">
    <property type="component" value="Chromosome 7"/>
</dbReference>
<name>A0A0D3GMY6_9ORYZ</name>